<dbReference type="AlphaFoldDB" id="A0A3N0GRW9"/>
<reference evidence="2 3" key="1">
    <citation type="submission" date="2018-11" db="EMBL/GenBank/DDBJ databases">
        <authorList>
            <person name="Li F."/>
        </authorList>
    </citation>
    <scope>NUCLEOTIDE SEQUENCE [LARGE SCALE GENOMIC DNA]</scope>
    <source>
        <strain evidence="2 3">Gsoil 818</strain>
    </source>
</reference>
<comment type="caution">
    <text evidence="2">The sequence shown here is derived from an EMBL/GenBank/DDBJ whole genome shotgun (WGS) entry which is preliminary data.</text>
</comment>
<accession>A0A3N0GRW9</accession>
<dbReference type="Pfam" id="PF13692">
    <property type="entry name" value="Glyco_trans_1_4"/>
    <property type="match status" value="1"/>
</dbReference>
<keyword evidence="3" id="KW-1185">Reference proteome</keyword>
<organism evidence="2 3">
    <name type="scientific">Nocardioides pocheonensis</name>
    <dbReference type="NCBI Taxonomy" id="661485"/>
    <lineage>
        <taxon>Bacteria</taxon>
        <taxon>Bacillati</taxon>
        <taxon>Actinomycetota</taxon>
        <taxon>Actinomycetes</taxon>
        <taxon>Propionibacteriales</taxon>
        <taxon>Nocardioidaceae</taxon>
        <taxon>Nocardioides</taxon>
    </lineage>
</organism>
<keyword evidence="1 2" id="KW-0808">Transferase</keyword>
<dbReference type="EMBL" id="RJSF01000037">
    <property type="protein sequence ID" value="RNM14820.1"/>
    <property type="molecule type" value="Genomic_DNA"/>
</dbReference>
<sequence length="355" mass="38998">MFDAFAVKPGSAAITLENLMRGWTELEPTDRLTVLCVDEPPFQLPEGADFHAVTSPRGGKAGDLWLRTVGVRREARRLGAEGLVSGVPASALMGAPCPRGTILYDLRHELRPHQFSRSRRIARRSSYGWTFRTTGGIYCISHRTRDDLLRTRPRLESKAVLARYGADHVDRWPAAESAPAPYALAFGQFANKNVNAVLDAWAVFCREDETLTLRLVGMGRADRAAATDRVARLGIGERVELMPWLDDDQFVQCFAGASLVVFPSDFEGFGLPAVEALRLRIPLVVSDDVALAEVTGGHAVVVEDVEPDTVAKAMRVALEQTDAELDAGREYTEQFKWRHMAAAIRADLAAQAGSR</sequence>
<dbReference type="PANTHER" id="PTHR46401:SF2">
    <property type="entry name" value="GLYCOSYLTRANSFERASE WBBK-RELATED"/>
    <property type="match status" value="1"/>
</dbReference>
<gene>
    <name evidence="2" type="ORF">EFL26_10145</name>
</gene>
<dbReference type="PANTHER" id="PTHR46401">
    <property type="entry name" value="GLYCOSYLTRANSFERASE WBBK-RELATED"/>
    <property type="match status" value="1"/>
</dbReference>
<dbReference type="GO" id="GO:0016757">
    <property type="term" value="F:glycosyltransferase activity"/>
    <property type="evidence" value="ECO:0007669"/>
    <property type="project" value="TreeGrafter"/>
</dbReference>
<protein>
    <submittedName>
        <fullName evidence="2">Glycosyltransferase</fullName>
    </submittedName>
</protein>
<evidence type="ECO:0000256" key="1">
    <source>
        <dbReference type="ARBA" id="ARBA00022679"/>
    </source>
</evidence>
<name>A0A3N0GRW9_9ACTN</name>
<evidence type="ECO:0000313" key="2">
    <source>
        <dbReference type="EMBL" id="RNM14820.1"/>
    </source>
</evidence>
<proteinExistence type="predicted"/>
<dbReference type="SUPFAM" id="SSF53756">
    <property type="entry name" value="UDP-Glycosyltransferase/glycogen phosphorylase"/>
    <property type="match status" value="1"/>
</dbReference>
<dbReference type="Gene3D" id="3.40.50.2000">
    <property type="entry name" value="Glycogen Phosphorylase B"/>
    <property type="match status" value="1"/>
</dbReference>
<evidence type="ECO:0000313" key="3">
    <source>
        <dbReference type="Proteomes" id="UP000279994"/>
    </source>
</evidence>
<dbReference type="Proteomes" id="UP000279994">
    <property type="component" value="Unassembled WGS sequence"/>
</dbReference>